<evidence type="ECO:0000313" key="3">
    <source>
        <dbReference type="EMBL" id="JAA64956.1"/>
    </source>
</evidence>
<dbReference type="AlphaFoldDB" id="L7ML56"/>
<feature type="compositionally biased region" description="Basic and acidic residues" evidence="2">
    <location>
        <begin position="82"/>
        <end position="91"/>
    </location>
</feature>
<sequence length="269" mass="29948">MEGEAKVRGSRCRRRERAARMQKQAMRGGQSADEADESPGRSASKPPRPPNRKKRNKEPIFEEDVIDGFAILSFRTYEDLESTIKSREPETRPSSPEPLLNSKINCNDKHPPASSPTPPRTKTKPARTSLNKVRKGSSRVASDENSRPPGAGGPETPPASINSRTQQLQTRSASGDRLSDCSTRSSSGRGYMCDSESDSERVSALPLFMRCSTGPLPVWASSWTSEEHTSRFGGARHPLLTLFPERCVVTRSYTELRFLDNSRFRPRRS</sequence>
<dbReference type="PANTHER" id="PTHR14429:SF22">
    <property type="entry name" value="AGAP013055-PA"/>
    <property type="match status" value="1"/>
</dbReference>
<proteinExistence type="evidence at transcript level"/>
<feature type="compositionally biased region" description="Basic residues" evidence="2">
    <location>
        <begin position="8"/>
        <end position="17"/>
    </location>
</feature>
<dbReference type="InterPro" id="IPR023246">
    <property type="entry name" value="AUTS2"/>
</dbReference>
<reference evidence="3" key="1">
    <citation type="submission" date="2012-11" db="EMBL/GenBank/DDBJ databases">
        <authorList>
            <person name="Lucero-Rivera Y.E."/>
            <person name="Tovar-Ramirez D."/>
        </authorList>
    </citation>
    <scope>NUCLEOTIDE SEQUENCE</scope>
    <source>
        <tissue evidence="3">Salivary gland</tissue>
    </source>
</reference>
<feature type="compositionally biased region" description="Polar residues" evidence="2">
    <location>
        <begin position="160"/>
        <end position="173"/>
    </location>
</feature>
<evidence type="ECO:0000256" key="1">
    <source>
        <dbReference type="ARBA" id="ARBA00022553"/>
    </source>
</evidence>
<feature type="non-terminal residue" evidence="3">
    <location>
        <position position="269"/>
    </location>
</feature>
<dbReference type="PANTHER" id="PTHR14429">
    <property type="entry name" value="FIBROSIN FAMILY MEMBER"/>
    <property type="match status" value="1"/>
</dbReference>
<feature type="region of interest" description="Disordered" evidence="2">
    <location>
        <begin position="1"/>
        <end position="65"/>
    </location>
</feature>
<feature type="region of interest" description="Disordered" evidence="2">
    <location>
        <begin position="82"/>
        <end position="196"/>
    </location>
</feature>
<reference evidence="3" key="2">
    <citation type="journal article" date="2015" name="J. Proteomics">
        <title>Sexual differences in the sialomes of the zebra tick, Rhipicephalus pulchellus.</title>
        <authorList>
            <person name="Tan A.W."/>
            <person name="Francischetti I.M."/>
            <person name="Slovak M."/>
            <person name="Kini R.M."/>
            <person name="Ribeiro J.M."/>
        </authorList>
    </citation>
    <scope>NUCLEOTIDE SEQUENCE</scope>
    <source>
        <tissue evidence="3">Salivary gland</tissue>
    </source>
</reference>
<keyword evidence="1" id="KW-0597">Phosphoprotein</keyword>
<organism evidence="3">
    <name type="scientific">Rhipicephalus pulchellus</name>
    <name type="common">Yellow backed tick</name>
    <name type="synonym">Dermacentor pulchellus</name>
    <dbReference type="NCBI Taxonomy" id="72859"/>
    <lineage>
        <taxon>Eukaryota</taxon>
        <taxon>Metazoa</taxon>
        <taxon>Ecdysozoa</taxon>
        <taxon>Arthropoda</taxon>
        <taxon>Chelicerata</taxon>
        <taxon>Arachnida</taxon>
        <taxon>Acari</taxon>
        <taxon>Parasitiformes</taxon>
        <taxon>Ixodida</taxon>
        <taxon>Ixodoidea</taxon>
        <taxon>Ixodidae</taxon>
        <taxon>Rhipicephalinae</taxon>
        <taxon>Rhipicephalus</taxon>
        <taxon>Rhipicephalus</taxon>
    </lineage>
</organism>
<evidence type="ECO:0008006" key="4">
    <source>
        <dbReference type="Google" id="ProtNLM"/>
    </source>
</evidence>
<dbReference type="EMBL" id="GACK01000078">
    <property type="protein sequence ID" value="JAA64956.1"/>
    <property type="molecule type" value="mRNA"/>
</dbReference>
<evidence type="ECO:0000256" key="2">
    <source>
        <dbReference type="SAM" id="MobiDB-lite"/>
    </source>
</evidence>
<accession>L7ML56</accession>
<name>L7ML56_RHIPC</name>
<protein>
    <recommendedName>
        <fullName evidence="4">Fibrosin-1-like protein</fullName>
    </recommendedName>
</protein>